<evidence type="ECO:0000256" key="2">
    <source>
        <dbReference type="ARBA" id="ARBA00023002"/>
    </source>
</evidence>
<dbReference type="PANTHER" id="PTHR48107">
    <property type="entry name" value="NADPH-DEPENDENT ALDEHYDE REDUCTASE-LIKE PROTEIN, CHLOROPLASTIC-RELATED"/>
    <property type="match status" value="1"/>
</dbReference>
<comment type="similarity">
    <text evidence="1">Belongs to the short-chain dehydrogenases/reductases (SDR) family.</text>
</comment>
<dbReference type="SUPFAM" id="SSF51735">
    <property type="entry name" value="NAD(P)-binding Rossmann-fold domains"/>
    <property type="match status" value="1"/>
</dbReference>
<dbReference type="InterPro" id="IPR036291">
    <property type="entry name" value="NAD(P)-bd_dom_sf"/>
</dbReference>
<protein>
    <submittedName>
        <fullName evidence="3">Uncharacterized protein</fullName>
    </submittedName>
</protein>
<dbReference type="PANTHER" id="PTHR48107:SF7">
    <property type="entry name" value="RE15974P"/>
    <property type="match status" value="1"/>
</dbReference>
<evidence type="ECO:0000256" key="1">
    <source>
        <dbReference type="ARBA" id="ARBA00006484"/>
    </source>
</evidence>
<sequence>MEGNVMMRQTRHVISPATNSNQFNRDIKGLGNQYRSKAFFCYFQQRNPDPESKSARSIPRNINTLRVHPAPKIDSEPGTSFTTRRKILTGVSFLVSSFSHDAEAQEKPVIRKTILVTGGSRGIGAATCLLLAEKGYDIAVNFNQNAEAAEDVVNKIRNMGGYAQAFQADVSKEEQILRMFQAIDETMPGGLHGLVNNAAIVGVSYIGTPMVYAMSKGAINSMEAGLVQPLIEQGIRVNNVSPGLTKTDILLNVAPAKIKSMEAATPLGRAGQPREIAQVQRVFPKR</sequence>
<dbReference type="Pfam" id="PF00106">
    <property type="entry name" value="adh_short"/>
    <property type="match status" value="1"/>
</dbReference>
<dbReference type="PRINTS" id="PR00081">
    <property type="entry name" value="GDHRDH"/>
</dbReference>
<evidence type="ECO:0000313" key="4">
    <source>
        <dbReference type="Proteomes" id="UP001190700"/>
    </source>
</evidence>
<accession>A0AAE0G5N3</accession>
<dbReference type="InterPro" id="IPR002347">
    <property type="entry name" value="SDR_fam"/>
</dbReference>
<proteinExistence type="inferred from homology"/>
<gene>
    <name evidence="3" type="ORF">CYMTET_19872</name>
</gene>
<dbReference type="EMBL" id="LGRX02009360">
    <property type="protein sequence ID" value="KAK3271797.1"/>
    <property type="molecule type" value="Genomic_DNA"/>
</dbReference>
<dbReference type="Proteomes" id="UP001190700">
    <property type="component" value="Unassembled WGS sequence"/>
</dbReference>
<dbReference type="AlphaFoldDB" id="A0AAE0G5N3"/>
<name>A0AAE0G5N3_9CHLO</name>
<reference evidence="3 4" key="1">
    <citation type="journal article" date="2015" name="Genome Biol. Evol.">
        <title>Comparative Genomics of a Bacterivorous Green Alga Reveals Evolutionary Causalities and Consequences of Phago-Mixotrophic Mode of Nutrition.</title>
        <authorList>
            <person name="Burns J.A."/>
            <person name="Paasch A."/>
            <person name="Narechania A."/>
            <person name="Kim E."/>
        </authorList>
    </citation>
    <scope>NUCLEOTIDE SEQUENCE [LARGE SCALE GENOMIC DNA]</scope>
    <source>
        <strain evidence="3 4">PLY_AMNH</strain>
    </source>
</reference>
<evidence type="ECO:0000313" key="3">
    <source>
        <dbReference type="EMBL" id="KAK3271797.1"/>
    </source>
</evidence>
<comment type="caution">
    <text evidence="3">The sequence shown here is derived from an EMBL/GenBank/DDBJ whole genome shotgun (WGS) entry which is preliminary data.</text>
</comment>
<dbReference type="GO" id="GO:0016614">
    <property type="term" value="F:oxidoreductase activity, acting on CH-OH group of donors"/>
    <property type="evidence" value="ECO:0007669"/>
    <property type="project" value="UniProtKB-ARBA"/>
</dbReference>
<dbReference type="Gene3D" id="3.40.50.720">
    <property type="entry name" value="NAD(P)-binding Rossmann-like Domain"/>
    <property type="match status" value="2"/>
</dbReference>
<organism evidence="3 4">
    <name type="scientific">Cymbomonas tetramitiformis</name>
    <dbReference type="NCBI Taxonomy" id="36881"/>
    <lineage>
        <taxon>Eukaryota</taxon>
        <taxon>Viridiplantae</taxon>
        <taxon>Chlorophyta</taxon>
        <taxon>Pyramimonadophyceae</taxon>
        <taxon>Pyramimonadales</taxon>
        <taxon>Pyramimonadaceae</taxon>
        <taxon>Cymbomonas</taxon>
    </lineage>
</organism>
<dbReference type="Pfam" id="PF13561">
    <property type="entry name" value="adh_short_C2"/>
    <property type="match status" value="1"/>
</dbReference>
<keyword evidence="2" id="KW-0560">Oxidoreductase</keyword>
<keyword evidence="4" id="KW-1185">Reference proteome</keyword>